<evidence type="ECO:0000313" key="8">
    <source>
        <dbReference type="Proteomes" id="UP001387110"/>
    </source>
</evidence>
<name>A0A0V8GHP9_9BACL</name>
<dbReference type="GO" id="GO:0005829">
    <property type="term" value="C:cytosol"/>
    <property type="evidence" value="ECO:0007669"/>
    <property type="project" value="TreeGrafter"/>
</dbReference>
<dbReference type="AlphaFoldDB" id="A0A0V8GHP9"/>
<dbReference type="Gene3D" id="3.40.50.720">
    <property type="entry name" value="NAD(P)-binding Rossmann-like Domain"/>
    <property type="match status" value="1"/>
</dbReference>
<evidence type="ECO:0000256" key="1">
    <source>
        <dbReference type="ARBA" id="ARBA00006484"/>
    </source>
</evidence>
<keyword evidence="8" id="KW-1185">Reference proteome</keyword>
<dbReference type="Proteomes" id="UP000072605">
    <property type="component" value="Unassembled WGS sequence"/>
</dbReference>
<reference evidence="4 7" key="2">
    <citation type="journal article" date="2016" name="Front. Microbiol.">
        <title>Genomic Resource of Rice Seed Associated Bacteria.</title>
        <authorList>
            <person name="Midha S."/>
            <person name="Bansal K."/>
            <person name="Sharma S."/>
            <person name="Kumar N."/>
            <person name="Patil P.P."/>
            <person name="Chaudhry V."/>
            <person name="Patil P.B."/>
        </authorList>
    </citation>
    <scope>NUCLEOTIDE SEQUENCE [LARGE SCALE GENOMIC DNA]</scope>
    <source>
        <strain evidence="4 7">RSA11</strain>
    </source>
</reference>
<dbReference type="InterPro" id="IPR020904">
    <property type="entry name" value="Sc_DH/Rdtase_CS"/>
</dbReference>
<evidence type="ECO:0000313" key="5">
    <source>
        <dbReference type="EMBL" id="MEI4462190.1"/>
    </source>
</evidence>
<dbReference type="PROSITE" id="PS00061">
    <property type="entry name" value="ADH_SHORT"/>
    <property type="match status" value="1"/>
</dbReference>
<dbReference type="PANTHER" id="PTHR43391:SF86">
    <property type="entry name" value="SHORT-CHAIN DEHYDROGENASE_REDUCTASE FAMILY PROTEIN"/>
    <property type="match status" value="1"/>
</dbReference>
<proteinExistence type="inferred from homology"/>
<organism evidence="3 6">
    <name type="scientific">Exiguobacterium indicum</name>
    <dbReference type="NCBI Taxonomy" id="296995"/>
    <lineage>
        <taxon>Bacteria</taxon>
        <taxon>Bacillati</taxon>
        <taxon>Bacillota</taxon>
        <taxon>Bacilli</taxon>
        <taxon>Bacillales</taxon>
        <taxon>Bacillales Family XII. Incertae Sedis</taxon>
        <taxon>Exiguobacterium</taxon>
    </lineage>
</organism>
<dbReference type="Proteomes" id="UP000053797">
    <property type="component" value="Unassembled WGS sequence"/>
</dbReference>
<dbReference type="EMBL" id="LNQL01000001">
    <property type="protein sequence ID" value="KSU49831.1"/>
    <property type="molecule type" value="Genomic_DNA"/>
</dbReference>
<keyword evidence="2 5" id="KW-0560">Oxidoreductase</keyword>
<dbReference type="EMBL" id="JBAWKY010000001">
    <property type="protein sequence ID" value="MEI4462190.1"/>
    <property type="molecule type" value="Genomic_DNA"/>
</dbReference>
<evidence type="ECO:0000313" key="3">
    <source>
        <dbReference type="EMBL" id="KSU49831.1"/>
    </source>
</evidence>
<dbReference type="Proteomes" id="UP001387110">
    <property type="component" value="Unassembled WGS sequence"/>
</dbReference>
<dbReference type="OrthoDB" id="9775296at2"/>
<accession>A0A0V8GHP9</accession>
<reference evidence="3 6" key="1">
    <citation type="journal article" date="2015" name="Int. J. Syst. Evol. Microbiol.">
        <title>Exiguobacterium enclense sp. nov., isolated from sediment.</title>
        <authorList>
            <person name="Dastager S.G."/>
            <person name="Mawlankar R."/>
            <person name="Sonalkar V.V."/>
            <person name="Thorat M.N."/>
            <person name="Mual P."/>
            <person name="Verma A."/>
            <person name="Krishnamurthi S."/>
            <person name="Tang S.K."/>
            <person name="Li W.J."/>
        </authorList>
    </citation>
    <scope>NUCLEOTIDE SEQUENCE [LARGE SCALE GENOMIC DNA]</scope>
    <source>
        <strain evidence="3 6">NIO-1109</strain>
    </source>
</reference>
<dbReference type="EC" id="1.1.-.-" evidence="5"/>
<dbReference type="InterPro" id="IPR002347">
    <property type="entry name" value="SDR_fam"/>
</dbReference>
<reference evidence="5 8" key="3">
    <citation type="submission" date="2023-12" db="EMBL/GenBank/DDBJ databases">
        <authorList>
            <person name="Easwaran N."/>
            <person name="Lazarus H.P.S."/>
        </authorList>
    </citation>
    <scope>NUCLEOTIDE SEQUENCE [LARGE SCALE GENOMIC DNA]</scope>
    <source>
        <strain evidence="5 8">VIT-2023</strain>
    </source>
</reference>
<comment type="similarity">
    <text evidence="1">Belongs to the short-chain dehydrogenases/reductases (SDR) family.</text>
</comment>
<dbReference type="RefSeq" id="WP_023469570.1">
    <property type="nucleotide sequence ID" value="NZ_FMYN01000001.1"/>
</dbReference>
<dbReference type="SUPFAM" id="SSF51735">
    <property type="entry name" value="NAD(P)-binding Rossmann-fold domains"/>
    <property type="match status" value="1"/>
</dbReference>
<dbReference type="InterPro" id="IPR036291">
    <property type="entry name" value="NAD(P)-bd_dom_sf"/>
</dbReference>
<evidence type="ECO:0000313" key="6">
    <source>
        <dbReference type="Proteomes" id="UP000053797"/>
    </source>
</evidence>
<dbReference type="PANTHER" id="PTHR43391">
    <property type="entry name" value="RETINOL DEHYDROGENASE-RELATED"/>
    <property type="match status" value="1"/>
</dbReference>
<dbReference type="GeneID" id="90838503"/>
<dbReference type="CDD" id="cd05374">
    <property type="entry name" value="17beta-HSD-like_SDR_c"/>
    <property type="match status" value="1"/>
</dbReference>
<dbReference type="PRINTS" id="PR00081">
    <property type="entry name" value="GDHRDH"/>
</dbReference>
<evidence type="ECO:0000256" key="2">
    <source>
        <dbReference type="ARBA" id="ARBA00023002"/>
    </source>
</evidence>
<evidence type="ECO:0000313" key="4">
    <source>
        <dbReference type="EMBL" id="KTR25798.1"/>
    </source>
</evidence>
<gene>
    <name evidence="3" type="ORF">AS033_00245</name>
    <name evidence="4" type="ORF">RSA11_13735</name>
    <name evidence="5" type="ORF">SZL87_07050</name>
</gene>
<comment type="caution">
    <text evidence="3">The sequence shown here is derived from an EMBL/GenBank/DDBJ whole genome shotgun (WGS) entry which is preliminary data.</text>
</comment>
<evidence type="ECO:0000313" key="7">
    <source>
        <dbReference type="Proteomes" id="UP000072605"/>
    </source>
</evidence>
<protein>
    <submittedName>
        <fullName evidence="5">SDR family oxidoreductase</fullName>
        <ecNumber evidence="5">1.1.-.-</ecNumber>
    </submittedName>
    <submittedName>
        <fullName evidence="3">Short-chain dehydrogenase</fullName>
    </submittedName>
</protein>
<sequence length="277" mass="30635">MQTMLITGASSGIGLATARRFADAGWFVYAGVRSPDEMTVSLPTLTFLPLDVTDETSVKAAVRQIEQEVDHLDVVFCNAGHGLLRALGQATSYEIKQLFETNVFGVIRTIEACLPLLKQAPDGSHLLATSSVSGLVGQPMNELYCASKFAIEGLFESLATYYKPYFNIDVTLIEPAAVETNFTATVLDQLERTGGLHEDDFKPIITAYLQTYRTRHADRQSAEALAEVIFEVVHRDERPLRIRTTEADEHFVAHKTHHDPSGLEGIAKIRRLTLNLD</sequence>
<dbReference type="Pfam" id="PF00106">
    <property type="entry name" value="adh_short"/>
    <property type="match status" value="1"/>
</dbReference>
<dbReference type="GO" id="GO:0016491">
    <property type="term" value="F:oxidoreductase activity"/>
    <property type="evidence" value="ECO:0007669"/>
    <property type="project" value="UniProtKB-KW"/>
</dbReference>
<dbReference type="EMBL" id="LDQV01000031">
    <property type="protein sequence ID" value="KTR25798.1"/>
    <property type="molecule type" value="Genomic_DNA"/>
</dbReference>